<organism evidence="2 3">
    <name type="scientific">Actinacidiphila paucisporea</name>
    <dbReference type="NCBI Taxonomy" id="310782"/>
    <lineage>
        <taxon>Bacteria</taxon>
        <taxon>Bacillati</taxon>
        <taxon>Actinomycetota</taxon>
        <taxon>Actinomycetes</taxon>
        <taxon>Kitasatosporales</taxon>
        <taxon>Streptomycetaceae</taxon>
        <taxon>Actinacidiphila</taxon>
    </lineage>
</organism>
<dbReference type="STRING" id="310782.SAMN05216499_101505"/>
<dbReference type="EMBL" id="FRBI01000001">
    <property type="protein sequence ID" value="SHK73512.1"/>
    <property type="molecule type" value="Genomic_DNA"/>
</dbReference>
<dbReference type="Proteomes" id="UP000184111">
    <property type="component" value="Unassembled WGS sequence"/>
</dbReference>
<evidence type="ECO:0000259" key="1">
    <source>
        <dbReference type="Pfam" id="PF00561"/>
    </source>
</evidence>
<dbReference type="InterPro" id="IPR000073">
    <property type="entry name" value="AB_hydrolase_1"/>
</dbReference>
<dbReference type="PANTHER" id="PTHR43798">
    <property type="entry name" value="MONOACYLGLYCEROL LIPASE"/>
    <property type="match status" value="1"/>
</dbReference>
<gene>
    <name evidence="2" type="ORF">SAMN05216499_101505</name>
</gene>
<reference evidence="2 3" key="1">
    <citation type="submission" date="2016-11" db="EMBL/GenBank/DDBJ databases">
        <authorList>
            <person name="Jaros S."/>
            <person name="Januszkiewicz K."/>
            <person name="Wedrychowicz H."/>
        </authorList>
    </citation>
    <scope>NUCLEOTIDE SEQUENCE [LARGE SCALE GENOMIC DNA]</scope>
    <source>
        <strain evidence="2 3">CGMCC 4.2025</strain>
    </source>
</reference>
<sequence>MVRLPGLGLLVRSRTGHGAARGTAGLEPAMFVHGLGGSSQNWSALMASLDDTVEGRALDLPGFGHSPPPDNGDYSIAAHARAVIRLLEAEGRGPVHLFGNSLGGAVTVKVAAARPDLVRTLTLISPALPELPPQTSALPTALASVPGMAALYVRVTRDWPPERRTEALLSLCYGDPSVVGGPERAAAATEYQRRIDLPYFWDVMIRSTRGIVNAYTLSGQHSLWRQAERVLAPTLLVYGVRDRLVSVRMARRASRAFRDSRLLTIPGGGHVAMMEHPYLVERAFRDLRDEISARARGGAAGSTVTATADMSTAASGS</sequence>
<dbReference type="PANTHER" id="PTHR43798:SF33">
    <property type="entry name" value="HYDROLASE, PUTATIVE (AFU_ORTHOLOGUE AFUA_2G14860)-RELATED"/>
    <property type="match status" value="1"/>
</dbReference>
<dbReference type="InterPro" id="IPR029058">
    <property type="entry name" value="AB_hydrolase_fold"/>
</dbReference>
<accession>A0A1M6UW99</accession>
<dbReference type="Pfam" id="PF00561">
    <property type="entry name" value="Abhydrolase_1"/>
    <property type="match status" value="1"/>
</dbReference>
<keyword evidence="3" id="KW-1185">Reference proteome</keyword>
<dbReference type="InterPro" id="IPR050266">
    <property type="entry name" value="AB_hydrolase_sf"/>
</dbReference>
<dbReference type="Gene3D" id="3.40.50.1820">
    <property type="entry name" value="alpha/beta hydrolase"/>
    <property type="match status" value="1"/>
</dbReference>
<dbReference type="PRINTS" id="PR00111">
    <property type="entry name" value="ABHYDROLASE"/>
</dbReference>
<dbReference type="GO" id="GO:0016020">
    <property type="term" value="C:membrane"/>
    <property type="evidence" value="ECO:0007669"/>
    <property type="project" value="TreeGrafter"/>
</dbReference>
<feature type="domain" description="AB hydrolase-1" evidence="1">
    <location>
        <begin position="30"/>
        <end position="277"/>
    </location>
</feature>
<dbReference type="GO" id="GO:0003824">
    <property type="term" value="F:catalytic activity"/>
    <property type="evidence" value="ECO:0007669"/>
    <property type="project" value="UniProtKB-ARBA"/>
</dbReference>
<dbReference type="AlphaFoldDB" id="A0A1M6UW99"/>
<evidence type="ECO:0000313" key="2">
    <source>
        <dbReference type="EMBL" id="SHK73512.1"/>
    </source>
</evidence>
<evidence type="ECO:0000313" key="3">
    <source>
        <dbReference type="Proteomes" id="UP000184111"/>
    </source>
</evidence>
<dbReference type="SUPFAM" id="SSF53474">
    <property type="entry name" value="alpha/beta-Hydrolases"/>
    <property type="match status" value="1"/>
</dbReference>
<name>A0A1M6UW99_9ACTN</name>
<proteinExistence type="predicted"/>
<protein>
    <submittedName>
        <fullName evidence="2">Pimeloyl-ACP methyl ester carboxylesterase</fullName>
    </submittedName>
</protein>